<feature type="repeat" description="ANK" evidence="3">
    <location>
        <begin position="255"/>
        <end position="287"/>
    </location>
</feature>
<keyword evidence="2 3" id="KW-0040">ANK repeat</keyword>
<feature type="repeat" description="ANK" evidence="3">
    <location>
        <begin position="396"/>
        <end position="429"/>
    </location>
</feature>
<evidence type="ECO:0000256" key="3">
    <source>
        <dbReference type="PROSITE-ProRule" id="PRU00023"/>
    </source>
</evidence>
<dbReference type="Gene3D" id="1.25.40.20">
    <property type="entry name" value="Ankyrin repeat-containing domain"/>
    <property type="match status" value="6"/>
</dbReference>
<dbReference type="SUPFAM" id="SSF48403">
    <property type="entry name" value="Ankyrin repeat"/>
    <property type="match status" value="2"/>
</dbReference>
<evidence type="ECO:0000259" key="4">
    <source>
        <dbReference type="PROSITE" id="PS50181"/>
    </source>
</evidence>
<protein>
    <recommendedName>
        <fullName evidence="4">F-box domain-containing protein</fullName>
    </recommendedName>
</protein>
<dbReference type="PROSITE" id="PS50297">
    <property type="entry name" value="ANK_REP_REGION"/>
    <property type="match status" value="3"/>
</dbReference>
<dbReference type="InterPro" id="IPR050889">
    <property type="entry name" value="Dendritic_Spine_Reg/Scaffold"/>
</dbReference>
<dbReference type="InterPro" id="IPR001810">
    <property type="entry name" value="F-box_dom"/>
</dbReference>
<accession>A0A9P3ESQ0</accession>
<feature type="repeat" description="ANK" evidence="3">
    <location>
        <begin position="362"/>
        <end position="384"/>
    </location>
</feature>
<name>A0A9P3ESQ0_9EURO</name>
<gene>
    <name evidence="5" type="ORF">Asppvi_003792</name>
</gene>
<feature type="repeat" description="ANK" evidence="3">
    <location>
        <begin position="152"/>
        <end position="186"/>
    </location>
</feature>
<dbReference type="Pfam" id="PF12796">
    <property type="entry name" value="Ank_2"/>
    <property type="match status" value="5"/>
</dbReference>
<dbReference type="SMART" id="SM00248">
    <property type="entry name" value="ANK"/>
    <property type="match status" value="19"/>
</dbReference>
<keyword evidence="6" id="KW-1185">Reference proteome</keyword>
<dbReference type="InterPro" id="IPR002110">
    <property type="entry name" value="Ankyrin_rpt"/>
</dbReference>
<dbReference type="RefSeq" id="XP_043155684.1">
    <property type="nucleotide sequence ID" value="XM_043299749.1"/>
</dbReference>
<feature type="domain" description="F-box" evidence="4">
    <location>
        <begin position="1"/>
        <end position="46"/>
    </location>
</feature>
<dbReference type="OrthoDB" id="341259at2759"/>
<evidence type="ECO:0000256" key="1">
    <source>
        <dbReference type="ARBA" id="ARBA00022737"/>
    </source>
</evidence>
<proteinExistence type="predicted"/>
<reference evidence="5 6" key="1">
    <citation type="submission" date="2018-10" db="EMBL/GenBank/DDBJ databases">
        <title>Pan-genome distribution and transcriptional activeness of fungal secondary metabolism genes in Aspergillus section Fumigati.</title>
        <authorList>
            <person name="Takahashi H."/>
            <person name="Umemura M."/>
            <person name="Ninomiya A."/>
            <person name="Kusuya Y."/>
            <person name="Urayama S."/>
            <person name="Shimizu M."/>
            <person name="Watanabe A."/>
            <person name="Kamei K."/>
            <person name="Yaguchi T."/>
            <person name="Hagiwara D."/>
        </authorList>
    </citation>
    <scope>NUCLEOTIDE SEQUENCE [LARGE SCALE GENOMIC DNA]</scope>
    <source>
        <strain evidence="5 6">IFM 55266</strain>
    </source>
</reference>
<dbReference type="PANTHER" id="PTHR24166">
    <property type="entry name" value="ROLLING PEBBLES, ISOFORM B"/>
    <property type="match status" value="1"/>
</dbReference>
<sequence length="712" mass="79295">MILLDLPDEMLLLIAENLDDARHISSFAQVTKRTYILLRSTLYKFDIQQKGASALLWAIQRNRSGMVEMMLQQYKYNVNAIYNSNTPLICAVLHKFTAVVDVLLADPEVDVNFQNKSGYCALWWAAFKGCTHIVQQLLKRDDIQVNLADREDRRTPLSVAVMQGHLEIVQDHLLKSKQVDVNTRDRNNHTPIFHALARQDRKMTGILLGNEKLDLSCQDRTGRSPLIYSLYTHEPDLTRMLLGHPRPHVDLRDRNDRTALWHAVQLQNGGLTQLLLENGADINAQDIGGMSPIHISITMGKPSILQMLLEYSCQGYATFSPHANHGIGDEIPLLCLAAYWGKRRVVQFLINHGWDVNEVNAEQRTPLHLAVEEGHYSVVRVLLNQPQINLHAQDQQASTALHEAAEGGHLPVVNLLLAKPSININIKDTYGATPLWWATRCRNDGVAARLLAEPNVDVNAIGHHLRRPGYMDRSTSLHHAVQARAIGIIRQLLAVTNLNPNVTDHLKRTPLGWAAMEGDVQTVELLLTRSDVLVNTGGGEQTPLWLAATGSHTQVVDRLVQCPGIDINKGWGPYQTPLLAAIIKGHSNVAMPLLACGEQLDTNAETYEKESALSLAARQGDLQVVDSILQNGRTNNHNIVDNRGRTALWWAAYSGKTTVVERLLWDDHVLVNVKDDEGIDAMAAARMQDHSDIVSLLAQRSGHRQDSIASVV</sequence>
<evidence type="ECO:0000313" key="5">
    <source>
        <dbReference type="EMBL" id="GIJ84937.1"/>
    </source>
</evidence>
<dbReference type="PRINTS" id="PR01415">
    <property type="entry name" value="ANKYRIN"/>
</dbReference>
<dbReference type="PROSITE" id="PS50181">
    <property type="entry name" value="FBOX"/>
    <property type="match status" value="1"/>
</dbReference>
<comment type="caution">
    <text evidence="5">The sequence shown here is derived from an EMBL/GenBank/DDBJ whole genome shotgun (WGS) entry which is preliminary data.</text>
</comment>
<evidence type="ECO:0000313" key="6">
    <source>
        <dbReference type="Proteomes" id="UP001043456"/>
    </source>
</evidence>
<dbReference type="PROSITE" id="PS50088">
    <property type="entry name" value="ANK_REPEAT"/>
    <property type="match status" value="4"/>
</dbReference>
<dbReference type="PANTHER" id="PTHR24166:SF48">
    <property type="entry name" value="PROTEIN VAPYRIN"/>
    <property type="match status" value="1"/>
</dbReference>
<dbReference type="EMBL" id="BHVY01000003">
    <property type="protein sequence ID" value="GIJ84937.1"/>
    <property type="molecule type" value="Genomic_DNA"/>
</dbReference>
<organism evidence="5 6">
    <name type="scientific">Aspergillus pseudoviridinutans</name>
    <dbReference type="NCBI Taxonomy" id="1517512"/>
    <lineage>
        <taxon>Eukaryota</taxon>
        <taxon>Fungi</taxon>
        <taxon>Dikarya</taxon>
        <taxon>Ascomycota</taxon>
        <taxon>Pezizomycotina</taxon>
        <taxon>Eurotiomycetes</taxon>
        <taxon>Eurotiomycetidae</taxon>
        <taxon>Eurotiales</taxon>
        <taxon>Aspergillaceae</taxon>
        <taxon>Aspergillus</taxon>
        <taxon>Aspergillus subgen. Fumigati</taxon>
    </lineage>
</organism>
<dbReference type="Pfam" id="PF00023">
    <property type="entry name" value="Ank"/>
    <property type="match status" value="1"/>
</dbReference>
<dbReference type="Proteomes" id="UP001043456">
    <property type="component" value="Unassembled WGS sequence"/>
</dbReference>
<dbReference type="GeneID" id="67002404"/>
<keyword evidence="1" id="KW-0677">Repeat</keyword>
<dbReference type="AlphaFoldDB" id="A0A9P3ESQ0"/>
<evidence type="ECO:0000256" key="2">
    <source>
        <dbReference type="ARBA" id="ARBA00023043"/>
    </source>
</evidence>
<dbReference type="InterPro" id="IPR036770">
    <property type="entry name" value="Ankyrin_rpt-contain_sf"/>
</dbReference>